<keyword evidence="2" id="KW-1185">Reference proteome</keyword>
<organism evidence="1 2">
    <name type="scientific">Spirosoma pollinicola</name>
    <dbReference type="NCBI Taxonomy" id="2057025"/>
    <lineage>
        <taxon>Bacteria</taxon>
        <taxon>Pseudomonadati</taxon>
        <taxon>Bacteroidota</taxon>
        <taxon>Cytophagia</taxon>
        <taxon>Cytophagales</taxon>
        <taxon>Cytophagaceae</taxon>
        <taxon>Spirosoma</taxon>
    </lineage>
</organism>
<evidence type="ECO:0000313" key="2">
    <source>
        <dbReference type="Proteomes" id="UP000232883"/>
    </source>
</evidence>
<accession>A0A2K8Z623</accession>
<dbReference type="KEGG" id="spir:CWM47_27865"/>
<protein>
    <submittedName>
        <fullName evidence="1">Uncharacterized protein</fullName>
    </submittedName>
</protein>
<reference evidence="1 2" key="1">
    <citation type="submission" date="2017-11" db="EMBL/GenBank/DDBJ databases">
        <title>Taxonomic description and genome sequences of Spirosoma HA7 sp. nov., isolated from pollen microhabitat of Corylus avellana.</title>
        <authorList>
            <person name="Ambika Manirajan B."/>
            <person name="Suarez C."/>
            <person name="Ratering S."/>
            <person name="Geissler-Plaum R."/>
            <person name="Cardinale M."/>
            <person name="Sylvia S."/>
        </authorList>
    </citation>
    <scope>NUCLEOTIDE SEQUENCE [LARGE SCALE GENOMIC DNA]</scope>
    <source>
        <strain evidence="1 2">HA7</strain>
    </source>
</reference>
<evidence type="ECO:0000313" key="1">
    <source>
        <dbReference type="EMBL" id="AUD05332.1"/>
    </source>
</evidence>
<name>A0A2K8Z623_9BACT</name>
<dbReference type="OrthoDB" id="9864677at2"/>
<dbReference type="Proteomes" id="UP000232883">
    <property type="component" value="Chromosome"/>
</dbReference>
<dbReference type="AlphaFoldDB" id="A0A2K8Z623"/>
<proteinExistence type="predicted"/>
<sequence>MRTIVNAQELATLVEASHHFFTSVGGITLPTSREVVQQALREPPKQCVIGHEAGILFIYNWVSDGNSN</sequence>
<dbReference type="RefSeq" id="WP_100991892.1">
    <property type="nucleotide sequence ID" value="NZ_CP025096.1"/>
</dbReference>
<gene>
    <name evidence="1" type="ORF">CWM47_27865</name>
</gene>
<dbReference type="EMBL" id="CP025096">
    <property type="protein sequence ID" value="AUD05332.1"/>
    <property type="molecule type" value="Genomic_DNA"/>
</dbReference>